<dbReference type="NCBIfam" id="TIGR00732">
    <property type="entry name" value="dprA"/>
    <property type="match status" value="1"/>
</dbReference>
<evidence type="ECO:0000256" key="2">
    <source>
        <dbReference type="SAM" id="MobiDB-lite"/>
    </source>
</evidence>
<feature type="domain" description="DprA winged helix" evidence="4">
    <location>
        <begin position="326"/>
        <end position="380"/>
    </location>
</feature>
<dbReference type="EMBL" id="UOFD01000021">
    <property type="protein sequence ID" value="VAW50937.1"/>
    <property type="molecule type" value="Genomic_DNA"/>
</dbReference>
<proteinExistence type="inferred from homology"/>
<dbReference type="SUPFAM" id="SSF102405">
    <property type="entry name" value="MCP/YpsA-like"/>
    <property type="match status" value="1"/>
</dbReference>
<gene>
    <name evidence="5" type="ORF">MNBD_GAMMA06-1617</name>
</gene>
<comment type="similarity">
    <text evidence="1">Belongs to the DprA/Smf family.</text>
</comment>
<dbReference type="AlphaFoldDB" id="A0A3B0WJX8"/>
<accession>A0A3B0WJX8</accession>
<dbReference type="Pfam" id="PF17782">
    <property type="entry name" value="WHD_DprA"/>
    <property type="match status" value="1"/>
</dbReference>
<dbReference type="InterPro" id="IPR036388">
    <property type="entry name" value="WH-like_DNA-bd_sf"/>
</dbReference>
<protein>
    <submittedName>
        <fullName evidence="5">Rossmann fold nucleotide-binding protein Smf possibly involved in DNA uptake</fullName>
    </submittedName>
</protein>
<feature type="region of interest" description="Disordered" evidence="2">
    <location>
        <begin position="309"/>
        <end position="330"/>
    </location>
</feature>
<sequence>MNKYKPARNAGTKNSLKSWLTLSHTAGIGSTTFHTLLKNFTSVEAILNASHQQLSNLAIKADVISALCHQQGSDIEASVEADLNWVTSKEHHIITLLDDNYPAQLKDLPDTPPLLYVRGDPDYLLQPQLAIVGTRNPTTAGRNTAKDFAQHLSNVGITITSGLASGIDGASHEGALRGLAGTIAVVAHGLDIVYPAQHQKLAQEISEKGAIVSEMPIGTQPRRGLFPRRNRLISAFSLGTLIVEAAQKSGSLITARYALEQNREVFAIPGSIHNPMARGCHQLIRQGAKLVESADDILEELRLPAKQNSPYPIKTNENIHENQKNSHKTLDPDHQKLLKCLAYEPASIDELVISSNFSAAEIASMLLILELEGIIACQNGRYSYLN</sequence>
<dbReference type="Gene3D" id="3.40.50.450">
    <property type="match status" value="1"/>
</dbReference>
<dbReference type="Gene3D" id="1.10.10.10">
    <property type="entry name" value="Winged helix-like DNA-binding domain superfamily/Winged helix DNA-binding domain"/>
    <property type="match status" value="1"/>
</dbReference>
<evidence type="ECO:0000313" key="5">
    <source>
        <dbReference type="EMBL" id="VAW50937.1"/>
    </source>
</evidence>
<dbReference type="InterPro" id="IPR057666">
    <property type="entry name" value="DrpA_SLOG"/>
</dbReference>
<dbReference type="InterPro" id="IPR041614">
    <property type="entry name" value="DprA_WH"/>
</dbReference>
<feature type="compositionally biased region" description="Basic and acidic residues" evidence="2">
    <location>
        <begin position="317"/>
        <end position="330"/>
    </location>
</feature>
<dbReference type="PANTHER" id="PTHR43022">
    <property type="entry name" value="PROTEIN SMF"/>
    <property type="match status" value="1"/>
</dbReference>
<feature type="domain" description="Smf/DprA SLOG" evidence="3">
    <location>
        <begin position="93"/>
        <end position="301"/>
    </location>
</feature>
<evidence type="ECO:0000259" key="4">
    <source>
        <dbReference type="Pfam" id="PF17782"/>
    </source>
</evidence>
<dbReference type="Pfam" id="PF02481">
    <property type="entry name" value="DNA_processg_A"/>
    <property type="match status" value="1"/>
</dbReference>
<evidence type="ECO:0000259" key="3">
    <source>
        <dbReference type="Pfam" id="PF02481"/>
    </source>
</evidence>
<dbReference type="GO" id="GO:0009294">
    <property type="term" value="P:DNA-mediated transformation"/>
    <property type="evidence" value="ECO:0007669"/>
    <property type="project" value="InterPro"/>
</dbReference>
<dbReference type="SUPFAM" id="SSF47781">
    <property type="entry name" value="RuvA domain 2-like"/>
    <property type="match status" value="1"/>
</dbReference>
<organism evidence="5">
    <name type="scientific">hydrothermal vent metagenome</name>
    <dbReference type="NCBI Taxonomy" id="652676"/>
    <lineage>
        <taxon>unclassified sequences</taxon>
        <taxon>metagenomes</taxon>
        <taxon>ecological metagenomes</taxon>
    </lineage>
</organism>
<name>A0A3B0WJX8_9ZZZZ</name>
<dbReference type="InterPro" id="IPR010994">
    <property type="entry name" value="RuvA_2-like"/>
</dbReference>
<dbReference type="InterPro" id="IPR003488">
    <property type="entry name" value="DprA"/>
</dbReference>
<dbReference type="PANTHER" id="PTHR43022:SF1">
    <property type="entry name" value="PROTEIN SMF"/>
    <property type="match status" value="1"/>
</dbReference>
<evidence type="ECO:0000256" key="1">
    <source>
        <dbReference type="ARBA" id="ARBA00006525"/>
    </source>
</evidence>
<reference evidence="5" key="1">
    <citation type="submission" date="2018-06" db="EMBL/GenBank/DDBJ databases">
        <authorList>
            <person name="Zhirakovskaya E."/>
        </authorList>
    </citation>
    <scope>NUCLEOTIDE SEQUENCE</scope>
</reference>